<keyword evidence="2" id="KW-1185">Reference proteome</keyword>
<dbReference type="Gene3D" id="3.40.1260.10">
    <property type="entry name" value="DsrEFH-like"/>
    <property type="match status" value="1"/>
</dbReference>
<evidence type="ECO:0000313" key="1">
    <source>
        <dbReference type="EMBL" id="MBA9021336.1"/>
    </source>
</evidence>
<evidence type="ECO:0000313" key="2">
    <source>
        <dbReference type="Proteomes" id="UP000587524"/>
    </source>
</evidence>
<gene>
    <name evidence="1" type="ORF">HNQ97_003342</name>
</gene>
<reference evidence="1 2" key="1">
    <citation type="submission" date="2020-08" db="EMBL/GenBank/DDBJ databases">
        <title>Genomic Encyclopedia of Type Strains, Phase IV (KMG-IV): sequencing the most valuable type-strain genomes for metagenomic binning, comparative biology and taxonomic classification.</title>
        <authorList>
            <person name="Goeker M."/>
        </authorList>
    </citation>
    <scope>NUCLEOTIDE SEQUENCE [LARGE SCALE GENOMIC DNA]</scope>
    <source>
        <strain evidence="1 2">DSM 17455</strain>
    </source>
</reference>
<proteinExistence type="predicted"/>
<dbReference type="Proteomes" id="UP000587524">
    <property type="component" value="Unassembled WGS sequence"/>
</dbReference>
<name>A0ABR6C9D6_9HYPH</name>
<dbReference type="PANTHER" id="PTHR37691:SF1">
    <property type="entry name" value="BLR3518 PROTEIN"/>
    <property type="match status" value="1"/>
</dbReference>
<dbReference type="PANTHER" id="PTHR37691">
    <property type="entry name" value="BLR3518 PROTEIN"/>
    <property type="match status" value="1"/>
</dbReference>
<dbReference type="SUPFAM" id="SSF75169">
    <property type="entry name" value="DsrEFH-like"/>
    <property type="match status" value="1"/>
</dbReference>
<dbReference type="InterPro" id="IPR027396">
    <property type="entry name" value="DsrEFH-like"/>
</dbReference>
<protein>
    <recommendedName>
        <fullName evidence="3">DsrE/DsrF-like family protein</fullName>
    </recommendedName>
</protein>
<comment type="caution">
    <text evidence="1">The sequence shown here is derived from an EMBL/GenBank/DDBJ whole genome shotgun (WGS) entry which is preliminary data.</text>
</comment>
<organism evidence="1 2">
    <name type="scientific">Aminobacter ciceronei</name>
    <dbReference type="NCBI Taxonomy" id="150723"/>
    <lineage>
        <taxon>Bacteria</taxon>
        <taxon>Pseudomonadati</taxon>
        <taxon>Pseudomonadota</taxon>
        <taxon>Alphaproteobacteria</taxon>
        <taxon>Hyphomicrobiales</taxon>
        <taxon>Phyllobacteriaceae</taxon>
        <taxon>Aminobacter</taxon>
    </lineage>
</organism>
<accession>A0ABR6C9D6</accession>
<evidence type="ECO:0008006" key="3">
    <source>
        <dbReference type="Google" id="ProtNLM"/>
    </source>
</evidence>
<dbReference type="EMBL" id="JACJHZ010000015">
    <property type="protein sequence ID" value="MBA9021336.1"/>
    <property type="molecule type" value="Genomic_DNA"/>
</dbReference>
<sequence>MNWKRWLAIPALLIVLFGIGGLVASNVQTAVLEVSDNPPLHHRIVFQVNADDQVPMKHAVSNSINLVRHYRELGEAARVEIVAYGDGISMFRADASPVRDILEYMRVNFPEIAFSVCGNTKTIIEQREGHIMPLIEGTRVVPFGIVRLVELQEAGWSYIRP</sequence>
<dbReference type="RefSeq" id="WP_182585811.1">
    <property type="nucleotide sequence ID" value="NZ_JACJHY010000015.1"/>
</dbReference>